<dbReference type="Proteomes" id="UP000622245">
    <property type="component" value="Unassembled WGS sequence"/>
</dbReference>
<feature type="compositionally biased region" description="Low complexity" evidence="1">
    <location>
        <begin position="156"/>
        <end position="166"/>
    </location>
</feature>
<name>A0ABS1Y9N5_9ACTN</name>
<sequence>MSNQLDEANDLLMGGGVRAFQFNQLGDICRGRITADPKVEDCFKMKWDAVKKRWERTDELDTWPNGQVKRQIVLTVQTDERVDADDDGMRTLFIHSRIQPALRDAIKAAGAKGLAVGGTIAVQWASGAGTQDGGPKEYRCGYQSPTVDPGSLLGDQAQTAPATQPAAAAPSAAASLGVTQPAAVAIPCPPGMDLEKWAALPETQQRAISAAMAQPANQTPPF</sequence>
<comment type="caution">
    <text evidence="2">The sequence shown here is derived from an EMBL/GenBank/DDBJ whole genome shotgun (WGS) entry which is preliminary data.</text>
</comment>
<reference evidence="2 3" key="1">
    <citation type="submission" date="2021-01" db="EMBL/GenBank/DDBJ databases">
        <title>Draft genome sequence of Micromonospora sp. strain STR1s_6.</title>
        <authorList>
            <person name="Karlyshev A."/>
            <person name="Jawad R."/>
        </authorList>
    </citation>
    <scope>NUCLEOTIDE SEQUENCE [LARGE SCALE GENOMIC DNA]</scope>
    <source>
        <strain evidence="2 3">STR1S-6</strain>
    </source>
</reference>
<evidence type="ECO:0000256" key="1">
    <source>
        <dbReference type="SAM" id="MobiDB-lite"/>
    </source>
</evidence>
<gene>
    <name evidence="2" type="ORF">JM949_00885</name>
</gene>
<dbReference type="EMBL" id="JAEVHL010000002">
    <property type="protein sequence ID" value="MBM0274116.1"/>
    <property type="molecule type" value="Genomic_DNA"/>
</dbReference>
<protein>
    <submittedName>
        <fullName evidence="2">Uncharacterized protein</fullName>
    </submittedName>
</protein>
<keyword evidence="3" id="KW-1185">Reference proteome</keyword>
<feature type="region of interest" description="Disordered" evidence="1">
    <location>
        <begin position="145"/>
        <end position="166"/>
    </location>
</feature>
<evidence type="ECO:0000313" key="2">
    <source>
        <dbReference type="EMBL" id="MBM0274116.1"/>
    </source>
</evidence>
<dbReference type="RefSeq" id="WP_203146546.1">
    <property type="nucleotide sequence ID" value="NZ_JAEVHL010000002.1"/>
</dbReference>
<evidence type="ECO:0000313" key="3">
    <source>
        <dbReference type="Proteomes" id="UP000622245"/>
    </source>
</evidence>
<organism evidence="2 3">
    <name type="scientific">Micromonospora tarensis</name>
    <dbReference type="NCBI Taxonomy" id="2806100"/>
    <lineage>
        <taxon>Bacteria</taxon>
        <taxon>Bacillati</taxon>
        <taxon>Actinomycetota</taxon>
        <taxon>Actinomycetes</taxon>
        <taxon>Micromonosporales</taxon>
        <taxon>Micromonosporaceae</taxon>
        <taxon>Micromonospora</taxon>
    </lineage>
</organism>
<proteinExistence type="predicted"/>
<accession>A0ABS1Y9N5</accession>